<gene>
    <name evidence="1" type="ORF">GXM_02378</name>
</gene>
<dbReference type="EMBL" id="CP045226">
    <property type="protein sequence ID" value="QFS44903.1"/>
    <property type="molecule type" value="Genomic_DNA"/>
</dbReference>
<protein>
    <submittedName>
        <fullName evidence="1">Uncharacterized protein</fullName>
    </submittedName>
</protein>
<name>A0A5P8VWV2_9NOSO</name>
<accession>A0A5P8VWV2</accession>
<keyword evidence="2" id="KW-1185">Reference proteome</keyword>
<dbReference type="Proteomes" id="UP000326678">
    <property type="component" value="Chromosome Gxm1"/>
</dbReference>
<evidence type="ECO:0000313" key="1">
    <source>
        <dbReference type="EMBL" id="QFS44903.1"/>
    </source>
</evidence>
<reference evidence="1 2" key="1">
    <citation type="submission" date="2019-10" db="EMBL/GenBank/DDBJ databases">
        <title>Genomic and transcriptomic insights into the perfect genentic adaptation of a filamentous nitrogen-fixing cyanobacterium to rice fields.</title>
        <authorList>
            <person name="Chen Z."/>
        </authorList>
    </citation>
    <scope>NUCLEOTIDE SEQUENCE [LARGE SCALE GENOMIC DNA]</scope>
    <source>
        <strain evidence="1">CCNUC1</strain>
    </source>
</reference>
<organism evidence="1 2">
    <name type="scientific">Nostoc sphaeroides CCNUC1</name>
    <dbReference type="NCBI Taxonomy" id="2653204"/>
    <lineage>
        <taxon>Bacteria</taxon>
        <taxon>Bacillati</taxon>
        <taxon>Cyanobacteriota</taxon>
        <taxon>Cyanophyceae</taxon>
        <taxon>Nostocales</taxon>
        <taxon>Nostocaceae</taxon>
        <taxon>Nostoc</taxon>
    </lineage>
</organism>
<dbReference type="AlphaFoldDB" id="A0A5P8VWV2"/>
<dbReference type="KEGG" id="nsh:GXM_02378"/>
<evidence type="ECO:0000313" key="2">
    <source>
        <dbReference type="Proteomes" id="UP000326678"/>
    </source>
</evidence>
<sequence>MQWQVVRVSDGEFQSLIGILGNCNQEQMIQSMRDMSFNP</sequence>
<proteinExistence type="predicted"/>